<comment type="similarity">
    <text evidence="2 6">Belongs to the class-I pyridoxal-phosphate-dependent aminotransferase family.</text>
</comment>
<dbReference type="InterPro" id="IPR015424">
    <property type="entry name" value="PyrdxlP-dep_Trfase"/>
</dbReference>
<evidence type="ECO:0000256" key="1">
    <source>
        <dbReference type="ARBA" id="ARBA00001933"/>
    </source>
</evidence>
<reference evidence="8 9" key="1">
    <citation type="submission" date="2016-12" db="EMBL/GenBank/DDBJ databases">
        <title>Candidatus Reconcilibacillus cellulovorans genome.</title>
        <authorList>
            <person name="Kolinko S."/>
            <person name="Wu Y.-W."/>
            <person name="Tachea F."/>
            <person name="Denzel E."/>
            <person name="Hiras J."/>
            <person name="Baecker N."/>
            <person name="Chan L.J."/>
            <person name="Eichorst S.A."/>
            <person name="Frey D."/>
            <person name="Adams P.D."/>
            <person name="Pray T."/>
            <person name="Tanjore D."/>
            <person name="Petzold C.J."/>
            <person name="Gladden J.M."/>
            <person name="Simmons B.A."/>
            <person name="Singer S.W."/>
        </authorList>
    </citation>
    <scope>NUCLEOTIDE SEQUENCE [LARGE SCALE GENOMIC DNA]</scope>
    <source>
        <strain evidence="8">JTherm</strain>
    </source>
</reference>
<evidence type="ECO:0000256" key="5">
    <source>
        <dbReference type="ARBA" id="ARBA00022898"/>
    </source>
</evidence>
<feature type="domain" description="Aminotransferase class I/classII large" evidence="7">
    <location>
        <begin position="29"/>
        <end position="374"/>
    </location>
</feature>
<dbReference type="Gene3D" id="3.90.1150.10">
    <property type="entry name" value="Aspartate Aminotransferase, domain 1"/>
    <property type="match status" value="1"/>
</dbReference>
<dbReference type="PANTHER" id="PTHR46383">
    <property type="entry name" value="ASPARTATE AMINOTRANSFERASE"/>
    <property type="match status" value="1"/>
</dbReference>
<dbReference type="CDD" id="cd00609">
    <property type="entry name" value="AAT_like"/>
    <property type="match status" value="1"/>
</dbReference>
<evidence type="ECO:0000313" key="8">
    <source>
        <dbReference type="EMBL" id="PDO10259.1"/>
    </source>
</evidence>
<gene>
    <name evidence="8" type="ORF">BLM47_08390</name>
</gene>
<dbReference type="Proteomes" id="UP000243688">
    <property type="component" value="Unassembled WGS sequence"/>
</dbReference>
<dbReference type="Gene3D" id="3.40.640.10">
    <property type="entry name" value="Type I PLP-dependent aspartate aminotransferase-like (Major domain)"/>
    <property type="match status" value="1"/>
</dbReference>
<dbReference type="Pfam" id="PF00155">
    <property type="entry name" value="Aminotran_1_2"/>
    <property type="match status" value="1"/>
</dbReference>
<dbReference type="PROSITE" id="PS00105">
    <property type="entry name" value="AA_TRANSFER_CLASS_1"/>
    <property type="match status" value="1"/>
</dbReference>
<dbReference type="InterPro" id="IPR004839">
    <property type="entry name" value="Aminotransferase_I/II_large"/>
</dbReference>
<dbReference type="InterPro" id="IPR015422">
    <property type="entry name" value="PyrdxlP-dep_Trfase_small"/>
</dbReference>
<organism evidence="8 9">
    <name type="scientific">Candidatus Reconcilbacillus cellulovorans</name>
    <dbReference type="NCBI Taxonomy" id="1906605"/>
    <lineage>
        <taxon>Bacteria</taxon>
        <taxon>Bacillati</taxon>
        <taxon>Bacillota</taxon>
        <taxon>Bacilli</taxon>
        <taxon>Bacillales</taxon>
        <taxon>Paenibacillaceae</taxon>
        <taxon>Candidatus Reconcilbacillus</taxon>
    </lineage>
</organism>
<accession>A0A2A6E0B7</accession>
<evidence type="ECO:0000259" key="7">
    <source>
        <dbReference type="Pfam" id="PF00155"/>
    </source>
</evidence>
<dbReference type="InterPro" id="IPR004838">
    <property type="entry name" value="NHTrfase_class1_PyrdxlP-BS"/>
</dbReference>
<dbReference type="GO" id="GO:0008483">
    <property type="term" value="F:transaminase activity"/>
    <property type="evidence" value="ECO:0007669"/>
    <property type="project" value="UniProtKB-KW"/>
</dbReference>
<dbReference type="EMBL" id="MOXJ01000017">
    <property type="protein sequence ID" value="PDO10259.1"/>
    <property type="molecule type" value="Genomic_DNA"/>
</dbReference>
<dbReference type="EC" id="2.6.1.-" evidence="6"/>
<comment type="cofactor">
    <cofactor evidence="1 6">
        <name>pyridoxal 5'-phosphate</name>
        <dbReference type="ChEBI" id="CHEBI:597326"/>
    </cofactor>
</comment>
<protein>
    <recommendedName>
        <fullName evidence="6">Aminotransferase</fullName>
        <ecNumber evidence="6">2.6.1.-</ecNumber>
    </recommendedName>
</protein>
<dbReference type="GO" id="GO:0006520">
    <property type="term" value="P:amino acid metabolic process"/>
    <property type="evidence" value="ECO:0007669"/>
    <property type="project" value="InterPro"/>
</dbReference>
<dbReference type="InterPro" id="IPR050596">
    <property type="entry name" value="AspAT/PAT-like"/>
</dbReference>
<dbReference type="InterPro" id="IPR015421">
    <property type="entry name" value="PyrdxlP-dep_Trfase_major"/>
</dbReference>
<evidence type="ECO:0000313" key="9">
    <source>
        <dbReference type="Proteomes" id="UP000243688"/>
    </source>
</evidence>
<dbReference type="GO" id="GO:0030170">
    <property type="term" value="F:pyridoxal phosphate binding"/>
    <property type="evidence" value="ECO:0007669"/>
    <property type="project" value="InterPro"/>
</dbReference>
<keyword evidence="4 6" id="KW-0808">Transferase</keyword>
<evidence type="ECO:0000256" key="4">
    <source>
        <dbReference type="ARBA" id="ARBA00022679"/>
    </source>
</evidence>
<dbReference type="FunFam" id="3.40.640.10:FF:000033">
    <property type="entry name" value="Aspartate aminotransferase"/>
    <property type="match status" value="1"/>
</dbReference>
<evidence type="ECO:0000256" key="2">
    <source>
        <dbReference type="ARBA" id="ARBA00007441"/>
    </source>
</evidence>
<dbReference type="AlphaFoldDB" id="A0A2A6E0B7"/>
<dbReference type="SUPFAM" id="SSF53383">
    <property type="entry name" value="PLP-dependent transferases"/>
    <property type="match status" value="1"/>
</dbReference>
<evidence type="ECO:0000256" key="3">
    <source>
        <dbReference type="ARBA" id="ARBA00022576"/>
    </source>
</evidence>
<sequence length="381" mass="42163">MNVHPRLNDIDISGIRKMAERIAQTPGALSLAIGQPDFPTPGHIIEAAKRALDTGKTGYTPNAGVPELREAACHFVNRKYGLDYRPEETIVTVGAAEAIDLTFRTLLRDGDEVVLPAPVYPGYEPVVRLCGAVPVFVDTRSTGFKLTAEHLERHLTPRTRCVVLPYPSNPTGQTMDRRELENIANLLRDINLFVVSDEIYSELVFYKEHVSMASLPGMRDKTVVVNGLSKSHAMTGFRIGFVFAPEGLIRQMLKMHQYAVTCAPTVSQYAAIEALTNGFDDAAPMREEYARRAAYACRRLRAFGFDVVEPEATFYLFPSILPFGLPSETFAVRLLEEEKVGIVPGNAFSPIGEGYVRLSCACPPEQLEQALDRIGKFVSRL</sequence>
<evidence type="ECO:0000256" key="6">
    <source>
        <dbReference type="RuleBase" id="RU000481"/>
    </source>
</evidence>
<dbReference type="PANTHER" id="PTHR46383:SF4">
    <property type="entry name" value="AMINOTRANSFERASE"/>
    <property type="match status" value="1"/>
</dbReference>
<proteinExistence type="inferred from homology"/>
<keyword evidence="5" id="KW-0663">Pyridoxal phosphate</keyword>
<keyword evidence="3 6" id="KW-0032">Aminotransferase</keyword>
<comment type="caution">
    <text evidence="8">The sequence shown here is derived from an EMBL/GenBank/DDBJ whole genome shotgun (WGS) entry which is preliminary data.</text>
</comment>
<name>A0A2A6E0B7_9BACL</name>